<gene>
    <name evidence="1" type="ORF">EGH23_19055</name>
</gene>
<organism evidence="1 2">
    <name type="scientific">Haloarcula nitratireducens</name>
    <dbReference type="NCBI Taxonomy" id="2487749"/>
    <lineage>
        <taxon>Archaea</taxon>
        <taxon>Methanobacteriati</taxon>
        <taxon>Methanobacteriota</taxon>
        <taxon>Stenosarchaea group</taxon>
        <taxon>Halobacteria</taxon>
        <taxon>Halobacteriales</taxon>
        <taxon>Haloarculaceae</taxon>
        <taxon>Haloarcula</taxon>
    </lineage>
</organism>
<evidence type="ECO:0000313" key="1">
    <source>
        <dbReference type="EMBL" id="MBX0296982.1"/>
    </source>
</evidence>
<sequence>MPCVTCGRILAYHTEKQVLYCPVCLDLPAADPKAVKELASEIREDYLNDEQLMGILQEYGNIRVIAEFTKELNEGAAGMVTENNMSFRQFFNALPILKAVYEHSNKFDHQLKPGTGDEQEEIAERVEGILNAGTVLIPVLEQTKEDFAVPIHLSPLAPSSWQDFYANYSFPHSEYWWCSERCLRANVGAREEIREEFIQKEVIFRSFDRPESQDFDAVREWADHWYGFIVSIGFASALDTTVDEAFTTQFPDSVSIFDLEALLDDVNDVVEDVVTSREGGDFRATGIPAHEFDEVGEGVFGDDWPAVRSSVLVSESNPDAHPLFFELSGTKPIQFSGGRPAREVPIDRVVYPDQFSQLVKFQLFPFLENGELEKSTAVLGPLTAKRGVEFERNVYEYLRDTPAVSDVFHSCKTSKQNGNEMDVVFRHDGTTYFVEVKFLLPTLNMQSKSGIEKVNEKYDKKIFKETNDATGKPFPEKVTSYRNLETDAEVSHQVSTDNDDREQMQVPREWLDGEYEMLVVSNFVPAYLEKCEVRFLTDLELFQWLDKDEDVFYDVLQPRC</sequence>
<proteinExistence type="predicted"/>
<dbReference type="InterPro" id="IPR011335">
    <property type="entry name" value="Restrct_endonuc-II-like"/>
</dbReference>
<protein>
    <submittedName>
        <fullName evidence="1">Uncharacterized protein</fullName>
    </submittedName>
</protein>
<dbReference type="EMBL" id="RKLT01000012">
    <property type="protein sequence ID" value="MBX0296982.1"/>
    <property type="molecule type" value="Genomic_DNA"/>
</dbReference>
<keyword evidence="2" id="KW-1185">Reference proteome</keyword>
<dbReference type="RefSeq" id="WP_220581573.1">
    <property type="nucleotide sequence ID" value="NZ_RKLT01000012.1"/>
</dbReference>
<dbReference type="Proteomes" id="UP001430455">
    <property type="component" value="Unassembled WGS sequence"/>
</dbReference>
<evidence type="ECO:0000313" key="2">
    <source>
        <dbReference type="Proteomes" id="UP001430455"/>
    </source>
</evidence>
<reference evidence="1 2" key="1">
    <citation type="submission" date="2021-06" db="EMBL/GenBank/DDBJ databases">
        <title>Halomicroarcula sp. a new haloarchaeum isolated from saline soil.</title>
        <authorList>
            <person name="Duran-Viseras A."/>
            <person name="Sanchez-Porro C."/>
            <person name="Ventosa A."/>
        </authorList>
    </citation>
    <scope>NUCLEOTIDE SEQUENCE [LARGE SCALE GENOMIC DNA]</scope>
    <source>
        <strain evidence="1 2">F27</strain>
    </source>
</reference>
<dbReference type="AlphaFoldDB" id="A0AAW4PIE5"/>
<dbReference type="SUPFAM" id="SSF52980">
    <property type="entry name" value="Restriction endonuclease-like"/>
    <property type="match status" value="1"/>
</dbReference>
<comment type="caution">
    <text evidence="1">The sequence shown here is derived from an EMBL/GenBank/DDBJ whole genome shotgun (WGS) entry which is preliminary data.</text>
</comment>
<accession>A0AAW4PIE5</accession>
<name>A0AAW4PIE5_9EURY</name>